<feature type="domain" description="Fe2OG dioxygenase" evidence="8">
    <location>
        <begin position="235"/>
        <end position="335"/>
    </location>
</feature>
<dbReference type="EMBL" id="NMUH01000606">
    <property type="protein sequence ID" value="MQL82065.1"/>
    <property type="molecule type" value="Genomic_DNA"/>
</dbReference>
<dbReference type="PRINTS" id="PR00682">
    <property type="entry name" value="IPNSYNTHASE"/>
</dbReference>
<dbReference type="InterPro" id="IPR027443">
    <property type="entry name" value="IPNS-like_sf"/>
</dbReference>
<dbReference type="GO" id="GO:0046872">
    <property type="term" value="F:metal ion binding"/>
    <property type="evidence" value="ECO:0007669"/>
    <property type="project" value="UniProtKB-KW"/>
</dbReference>
<dbReference type="Pfam" id="PF14226">
    <property type="entry name" value="DIOX_N"/>
    <property type="match status" value="1"/>
</dbReference>
<accession>A0A843UF11</accession>
<dbReference type="OrthoDB" id="288590at2759"/>
<keyword evidence="2 7" id="KW-0479">Metal-binding</keyword>
<sequence>CQRLQPSFSKMDSRASPLVVCVPLEAQKQKDGSCGVAFESSLSENQAYKIPERFVWPRWERPEGSLEELAVPVIDLAGFFQGDERDTLRAAEVVGEACRTHGFFQVTHHGVDARLLRDSLGCLEAFFQLPHSQKLKAQRKPGSTWGYAGAHADRFTSNLPWKETLSVEYQHSDAAGADPRVVQYLTSVLGEEFRQMGVVYQRYSEAMRELCLGIMELLGISLGVCRMHLREFFEDGSGILRCNNYPTCEQPELTLGTGPHSDPTALTILHQDEVGGLEVFTSGRWQAVSPVRGALVVNIGDTFMALSNGRYKSCLHRAVVNRHRDRRSLAFFLCPRKDKVVRPPEDLVRSGEGGDERKYPDFTWSQLLEFTQKHYRADMGTLQSFKQWIISSQQSSTDGTNPREHVPV</sequence>
<proteinExistence type="inferred from homology"/>
<keyword evidence="3 7" id="KW-0560">Oxidoreductase</keyword>
<dbReference type="InterPro" id="IPR044861">
    <property type="entry name" value="IPNS-like_FE2OG_OXY"/>
</dbReference>
<evidence type="ECO:0000256" key="5">
    <source>
        <dbReference type="ARBA" id="ARBA00050508"/>
    </source>
</evidence>
<keyword evidence="10" id="KW-1185">Reference proteome</keyword>
<dbReference type="InterPro" id="IPR026992">
    <property type="entry name" value="DIOX_N"/>
</dbReference>
<evidence type="ECO:0000256" key="3">
    <source>
        <dbReference type="ARBA" id="ARBA00023002"/>
    </source>
</evidence>
<dbReference type="PANTHER" id="PTHR47990">
    <property type="entry name" value="2-OXOGLUTARATE (2OG) AND FE(II)-DEPENDENT OXYGENASE SUPERFAMILY PROTEIN-RELATED"/>
    <property type="match status" value="1"/>
</dbReference>
<comment type="catalytic activity">
    <reaction evidence="6">
        <text>gibberellin A53 + 2 2-oxoglutarate + 3 O2 + H(+) = gibberellin A20 + 2 succinate + 3 CO2 + 2 H2O</text>
        <dbReference type="Rhea" id="RHEA:60796"/>
        <dbReference type="ChEBI" id="CHEBI:15377"/>
        <dbReference type="ChEBI" id="CHEBI:15378"/>
        <dbReference type="ChEBI" id="CHEBI:15379"/>
        <dbReference type="ChEBI" id="CHEBI:16526"/>
        <dbReference type="ChEBI" id="CHEBI:16810"/>
        <dbReference type="ChEBI" id="CHEBI:30031"/>
        <dbReference type="ChEBI" id="CHEBI:58526"/>
        <dbReference type="ChEBI" id="CHEBI:143954"/>
    </reaction>
    <physiologicalReaction direction="left-to-right" evidence="6">
        <dbReference type="Rhea" id="RHEA:60797"/>
    </physiologicalReaction>
</comment>
<dbReference type="SUPFAM" id="SSF51197">
    <property type="entry name" value="Clavaminate synthase-like"/>
    <property type="match status" value="1"/>
</dbReference>
<evidence type="ECO:0000256" key="7">
    <source>
        <dbReference type="RuleBase" id="RU003682"/>
    </source>
</evidence>
<feature type="non-terminal residue" evidence="9">
    <location>
        <position position="1"/>
    </location>
</feature>
<dbReference type="Pfam" id="PF03171">
    <property type="entry name" value="2OG-FeII_Oxy"/>
    <property type="match status" value="1"/>
</dbReference>
<dbReference type="AlphaFoldDB" id="A0A843UF11"/>
<keyword evidence="4 7" id="KW-0408">Iron</keyword>
<evidence type="ECO:0000256" key="1">
    <source>
        <dbReference type="ARBA" id="ARBA00001961"/>
    </source>
</evidence>
<evidence type="ECO:0000256" key="4">
    <source>
        <dbReference type="ARBA" id="ARBA00023004"/>
    </source>
</evidence>
<evidence type="ECO:0000313" key="10">
    <source>
        <dbReference type="Proteomes" id="UP000652761"/>
    </source>
</evidence>
<dbReference type="InterPro" id="IPR005123">
    <property type="entry name" value="Oxoglu/Fe-dep_dioxygenase_dom"/>
</dbReference>
<dbReference type="GO" id="GO:0009685">
    <property type="term" value="P:gibberellin metabolic process"/>
    <property type="evidence" value="ECO:0007669"/>
    <property type="project" value="UniProtKB-ARBA"/>
</dbReference>
<organism evidence="9 10">
    <name type="scientific">Colocasia esculenta</name>
    <name type="common">Wild taro</name>
    <name type="synonym">Arum esculentum</name>
    <dbReference type="NCBI Taxonomy" id="4460"/>
    <lineage>
        <taxon>Eukaryota</taxon>
        <taxon>Viridiplantae</taxon>
        <taxon>Streptophyta</taxon>
        <taxon>Embryophyta</taxon>
        <taxon>Tracheophyta</taxon>
        <taxon>Spermatophyta</taxon>
        <taxon>Magnoliopsida</taxon>
        <taxon>Liliopsida</taxon>
        <taxon>Araceae</taxon>
        <taxon>Aroideae</taxon>
        <taxon>Colocasieae</taxon>
        <taxon>Colocasia</taxon>
    </lineage>
</organism>
<name>A0A843UF11_COLES</name>
<reference evidence="9" key="1">
    <citation type="submission" date="2017-07" db="EMBL/GenBank/DDBJ databases">
        <title>Taro Niue Genome Assembly and Annotation.</title>
        <authorList>
            <person name="Atibalentja N."/>
            <person name="Keating K."/>
            <person name="Fields C.J."/>
        </authorList>
    </citation>
    <scope>NUCLEOTIDE SEQUENCE</scope>
    <source>
        <strain evidence="9">Niue_2</strain>
        <tissue evidence="9">Leaf</tissue>
    </source>
</reference>
<comment type="caution">
    <text evidence="9">The sequence shown here is derived from an EMBL/GenBank/DDBJ whole genome shotgun (WGS) entry which is preliminary data.</text>
</comment>
<comment type="similarity">
    <text evidence="7">Belongs to the iron/ascorbate-dependent oxidoreductase family.</text>
</comment>
<protein>
    <recommendedName>
        <fullName evidence="8">Fe2OG dioxygenase domain-containing protein</fullName>
    </recommendedName>
</protein>
<comment type="cofactor">
    <cofactor evidence="1">
        <name>L-ascorbate</name>
        <dbReference type="ChEBI" id="CHEBI:38290"/>
    </cofactor>
</comment>
<dbReference type="FunFam" id="2.60.120.330:FF:000003">
    <property type="entry name" value="Gibberellin 20 oxidase 2"/>
    <property type="match status" value="1"/>
</dbReference>
<evidence type="ECO:0000256" key="2">
    <source>
        <dbReference type="ARBA" id="ARBA00022723"/>
    </source>
</evidence>
<gene>
    <name evidence="9" type="ORF">Taro_014545</name>
</gene>
<dbReference type="Gene3D" id="2.60.120.330">
    <property type="entry name" value="B-lactam Antibiotic, Isopenicillin N Synthase, Chain"/>
    <property type="match status" value="1"/>
</dbReference>
<evidence type="ECO:0000313" key="9">
    <source>
        <dbReference type="EMBL" id="MQL82065.1"/>
    </source>
</evidence>
<evidence type="ECO:0000259" key="8">
    <source>
        <dbReference type="PROSITE" id="PS51471"/>
    </source>
</evidence>
<dbReference type="Proteomes" id="UP000652761">
    <property type="component" value="Unassembled WGS sequence"/>
</dbReference>
<dbReference type="InterPro" id="IPR050231">
    <property type="entry name" value="Iron_ascorbate_oxido_reductase"/>
</dbReference>
<dbReference type="GO" id="GO:0016491">
    <property type="term" value="F:oxidoreductase activity"/>
    <property type="evidence" value="ECO:0007669"/>
    <property type="project" value="UniProtKB-KW"/>
</dbReference>
<evidence type="ECO:0000256" key="6">
    <source>
        <dbReference type="ARBA" id="ARBA00050797"/>
    </source>
</evidence>
<dbReference type="PROSITE" id="PS51471">
    <property type="entry name" value="FE2OG_OXY"/>
    <property type="match status" value="1"/>
</dbReference>
<comment type="catalytic activity">
    <reaction evidence="5">
        <text>gibberellin A12 + 2 2-oxoglutarate + 3 O2 + H(+) = gibberellin A9 + 2 succinate + 3 CO2 + 2 H2O</text>
        <dbReference type="Rhea" id="RHEA:60772"/>
        <dbReference type="ChEBI" id="CHEBI:15377"/>
        <dbReference type="ChEBI" id="CHEBI:15378"/>
        <dbReference type="ChEBI" id="CHEBI:15379"/>
        <dbReference type="ChEBI" id="CHEBI:16526"/>
        <dbReference type="ChEBI" id="CHEBI:16810"/>
        <dbReference type="ChEBI" id="CHEBI:30031"/>
        <dbReference type="ChEBI" id="CHEBI:58627"/>
        <dbReference type="ChEBI" id="CHEBI:73255"/>
    </reaction>
    <physiologicalReaction direction="left-to-right" evidence="5">
        <dbReference type="Rhea" id="RHEA:60773"/>
    </physiologicalReaction>
</comment>